<dbReference type="Proteomes" id="UP000001683">
    <property type="component" value="Chromosome"/>
</dbReference>
<feature type="domain" description="Solute-binding protein family 5" evidence="2">
    <location>
        <begin position="82"/>
        <end position="448"/>
    </location>
</feature>
<organism evidence="3 4">
    <name type="scientific">Natranaerobius thermophilus (strain ATCC BAA-1301 / DSM 18059 / JW/NM-WN-LF)</name>
    <dbReference type="NCBI Taxonomy" id="457570"/>
    <lineage>
        <taxon>Bacteria</taxon>
        <taxon>Bacillati</taxon>
        <taxon>Bacillota</taxon>
        <taxon>Clostridia</taxon>
        <taxon>Natranaerobiales</taxon>
        <taxon>Natranaerobiaceae</taxon>
        <taxon>Natranaerobius</taxon>
    </lineage>
</organism>
<dbReference type="CDD" id="cd00995">
    <property type="entry name" value="PBP2_NikA_DppA_OppA_like"/>
    <property type="match status" value="1"/>
</dbReference>
<dbReference type="PROSITE" id="PS51257">
    <property type="entry name" value="PROKAR_LIPOPROTEIN"/>
    <property type="match status" value="1"/>
</dbReference>
<dbReference type="InterPro" id="IPR030678">
    <property type="entry name" value="Peptide/Ni-bd"/>
</dbReference>
<dbReference type="GO" id="GO:0015833">
    <property type="term" value="P:peptide transport"/>
    <property type="evidence" value="ECO:0007669"/>
    <property type="project" value="TreeGrafter"/>
</dbReference>
<dbReference type="InParanoid" id="B2A2U0"/>
<dbReference type="RefSeq" id="WP_012449142.1">
    <property type="nucleotide sequence ID" value="NC_010718.1"/>
</dbReference>
<dbReference type="OrthoDB" id="9801912at2"/>
<dbReference type="InterPro" id="IPR039424">
    <property type="entry name" value="SBP_5"/>
</dbReference>
<dbReference type="AlphaFoldDB" id="B2A2U0"/>
<evidence type="ECO:0000313" key="3">
    <source>
        <dbReference type="EMBL" id="ACB86308.1"/>
    </source>
</evidence>
<dbReference type="Gene3D" id="3.40.190.10">
    <property type="entry name" value="Periplasmic binding protein-like II"/>
    <property type="match status" value="1"/>
</dbReference>
<reference evidence="3 4" key="2">
    <citation type="journal article" date="2011" name="J. Bacteriol.">
        <title>Complete genome sequence of the anaerobic, halophilic alkalithermophile Natranaerobius thermophilus JW/NM-WN-LF.</title>
        <authorList>
            <person name="Zhao B."/>
            <person name="Mesbah N.M."/>
            <person name="Dalin E."/>
            <person name="Goodwin L."/>
            <person name="Nolan M."/>
            <person name="Pitluck S."/>
            <person name="Chertkov O."/>
            <person name="Brettin T.S."/>
            <person name="Han J."/>
            <person name="Larimer F.W."/>
            <person name="Land M.L."/>
            <person name="Hauser L."/>
            <person name="Kyrpides N."/>
            <person name="Wiegel J."/>
        </authorList>
    </citation>
    <scope>NUCLEOTIDE SEQUENCE [LARGE SCALE GENOMIC DNA]</scope>
    <source>
        <strain evidence="4">ATCC BAA-1301 / DSM 18059 / JW/NM-WN-LF</strain>
    </source>
</reference>
<dbReference type="InterPro" id="IPR000914">
    <property type="entry name" value="SBP_5_dom"/>
</dbReference>
<keyword evidence="4" id="KW-1185">Reference proteome</keyword>
<dbReference type="STRING" id="457570.Nther_2758"/>
<dbReference type="SUPFAM" id="SSF53850">
    <property type="entry name" value="Periplasmic binding protein-like II"/>
    <property type="match status" value="1"/>
</dbReference>
<evidence type="ECO:0000313" key="4">
    <source>
        <dbReference type="Proteomes" id="UP000001683"/>
    </source>
</evidence>
<protein>
    <submittedName>
        <fullName evidence="3">Extracellular solute-binding protein family 5</fullName>
    </submittedName>
</protein>
<dbReference type="Gene3D" id="3.90.76.10">
    <property type="entry name" value="Dipeptide-binding Protein, Domain 1"/>
    <property type="match status" value="1"/>
</dbReference>
<sequence>MFRKRLLTILTCILIFSLTIVTACSSDEEAGDTGPAESTDELVWGITEEADTLDPRATVSTYSVEVFEMVFNSLVYPDGDLEIQKDLATDIEVKDDDVTYVFELRDDVTWHDGEPLTAHDVEFTYETILDPEFGSPHKERIDYIKRVEAIDDYTVEFETEDPHAAFLHDLDRFIVPKHAAPRNPFEDVDEVEEEKEGEDVFAYEPIGSGPFKVVEWRPNDTLTLERYEDYHEGPAELKKIIRREIPEVEAIYADLMAGDIDKGIVPDQEIDDIDENPDYTLIQERTLNYFPIFINHGYDGHDKLSQLEVRRALNKAADYDQIVEHIFPTSYRAHTPIIEGTWAHDPDAVRVYEHDPEKARELLEEAGYEEGIELELIMSDSNTNMEFGEMLSAQFEEAGIDLDVNTMDFGAMLDRTLDGDYQLSSVGMTNMTDPDEFMQRYVDGGGASNYENPEMDELIIEARRTVDDQEKRAELYSEIQEIFSEEAVDIPIRNSTILVVWNSDFNMDYNYIERYRNMKDAYWD</sequence>
<accession>B2A2U0</accession>
<dbReference type="eggNOG" id="COG0747">
    <property type="taxonomic scope" value="Bacteria"/>
</dbReference>
<keyword evidence="1" id="KW-0732">Signal</keyword>
<dbReference type="EMBL" id="CP001034">
    <property type="protein sequence ID" value="ACB86308.1"/>
    <property type="molecule type" value="Genomic_DNA"/>
</dbReference>
<dbReference type="GO" id="GO:0042597">
    <property type="term" value="C:periplasmic space"/>
    <property type="evidence" value="ECO:0007669"/>
    <property type="project" value="UniProtKB-ARBA"/>
</dbReference>
<dbReference type="HOGENOM" id="CLU_017028_7_4_9"/>
<dbReference type="PANTHER" id="PTHR30290">
    <property type="entry name" value="PERIPLASMIC BINDING COMPONENT OF ABC TRANSPORTER"/>
    <property type="match status" value="1"/>
</dbReference>
<reference evidence="3 4" key="1">
    <citation type="submission" date="2008-04" db="EMBL/GenBank/DDBJ databases">
        <title>Complete sequence of chromosome of Natranaerobius thermophilus JW/NM-WN-LF.</title>
        <authorList>
            <consortium name="US DOE Joint Genome Institute"/>
            <person name="Copeland A."/>
            <person name="Lucas S."/>
            <person name="Lapidus A."/>
            <person name="Glavina del Rio T."/>
            <person name="Dalin E."/>
            <person name="Tice H."/>
            <person name="Bruce D."/>
            <person name="Goodwin L."/>
            <person name="Pitluck S."/>
            <person name="Chertkov O."/>
            <person name="Brettin T."/>
            <person name="Detter J.C."/>
            <person name="Han C."/>
            <person name="Kuske C.R."/>
            <person name="Schmutz J."/>
            <person name="Larimer F."/>
            <person name="Land M."/>
            <person name="Hauser L."/>
            <person name="Kyrpides N."/>
            <person name="Lykidis A."/>
            <person name="Mesbah N.M."/>
            <person name="Wiegel J."/>
        </authorList>
    </citation>
    <scope>NUCLEOTIDE SEQUENCE [LARGE SCALE GENOMIC DNA]</scope>
    <source>
        <strain evidence="4">ATCC BAA-1301 / DSM 18059 / JW/NM-WN-LF</strain>
    </source>
</reference>
<dbReference type="KEGG" id="nth:Nther_2758"/>
<dbReference type="PIRSF" id="PIRSF002741">
    <property type="entry name" value="MppA"/>
    <property type="match status" value="1"/>
</dbReference>
<feature type="chain" id="PRO_5039196605" evidence="1">
    <location>
        <begin position="24"/>
        <end position="524"/>
    </location>
</feature>
<evidence type="ECO:0000256" key="1">
    <source>
        <dbReference type="SAM" id="SignalP"/>
    </source>
</evidence>
<proteinExistence type="predicted"/>
<dbReference type="Pfam" id="PF00496">
    <property type="entry name" value="SBP_bac_5"/>
    <property type="match status" value="1"/>
</dbReference>
<dbReference type="GO" id="GO:0043190">
    <property type="term" value="C:ATP-binding cassette (ABC) transporter complex"/>
    <property type="evidence" value="ECO:0007669"/>
    <property type="project" value="InterPro"/>
</dbReference>
<dbReference type="GO" id="GO:1904680">
    <property type="term" value="F:peptide transmembrane transporter activity"/>
    <property type="evidence" value="ECO:0007669"/>
    <property type="project" value="TreeGrafter"/>
</dbReference>
<name>B2A2U0_NATTJ</name>
<feature type="signal peptide" evidence="1">
    <location>
        <begin position="1"/>
        <end position="23"/>
    </location>
</feature>
<dbReference type="Gene3D" id="3.10.105.10">
    <property type="entry name" value="Dipeptide-binding Protein, Domain 3"/>
    <property type="match status" value="1"/>
</dbReference>
<gene>
    <name evidence="3" type="ordered locus">Nther_2758</name>
</gene>
<evidence type="ECO:0000259" key="2">
    <source>
        <dbReference type="Pfam" id="PF00496"/>
    </source>
</evidence>